<evidence type="ECO:0000313" key="5">
    <source>
        <dbReference type="Proteomes" id="UP000000391"/>
    </source>
</evidence>
<dbReference type="AlphaFoldDB" id="D7E626"/>
<evidence type="ECO:0000313" key="4">
    <source>
        <dbReference type="EMBL" id="ADI73048.1"/>
    </source>
</evidence>
<feature type="domain" description="TsaA-like" evidence="3">
    <location>
        <begin position="3"/>
        <end position="134"/>
    </location>
</feature>
<accession>D7E626</accession>
<keyword evidence="1" id="KW-0949">S-adenosyl-L-methionine</keyword>
<evidence type="ECO:0000259" key="3">
    <source>
        <dbReference type="PROSITE" id="PS51668"/>
    </source>
</evidence>
<keyword evidence="5" id="KW-1185">Reference proteome</keyword>
<dbReference type="Pfam" id="PF01980">
    <property type="entry name" value="TrmO_N"/>
    <property type="match status" value="1"/>
</dbReference>
<dbReference type="CDD" id="cd09281">
    <property type="entry name" value="UPF0066"/>
    <property type="match status" value="1"/>
</dbReference>
<dbReference type="InterPro" id="IPR023370">
    <property type="entry name" value="TrmO-like_N"/>
</dbReference>
<dbReference type="SUPFAM" id="SSF118196">
    <property type="entry name" value="YaeB-like"/>
    <property type="match status" value="1"/>
</dbReference>
<dbReference type="Gene3D" id="2.40.30.70">
    <property type="entry name" value="YaeB-like"/>
    <property type="match status" value="1"/>
</dbReference>
<dbReference type="EMBL" id="CP002069">
    <property type="protein sequence ID" value="ADI73048.1"/>
    <property type="molecule type" value="Genomic_DNA"/>
</dbReference>
<dbReference type="PANTHER" id="PTHR12818">
    <property type="entry name" value="TRNA (ADENINE(37)-N6)-METHYLTRANSFERASE"/>
    <property type="match status" value="1"/>
</dbReference>
<dbReference type="OrthoDB" id="40408at2157"/>
<dbReference type="InterPro" id="IPR036414">
    <property type="entry name" value="YaeB_N_sf"/>
</dbReference>
<organism evidence="4 5">
    <name type="scientific">Methanohalobium evestigatum (strain ATCC BAA-1072 / DSM 3721 / NBRC 107634 / OCM 161 / Z-7303)</name>
    <dbReference type="NCBI Taxonomy" id="644295"/>
    <lineage>
        <taxon>Archaea</taxon>
        <taxon>Methanobacteriati</taxon>
        <taxon>Methanobacteriota</taxon>
        <taxon>Stenosarchaea group</taxon>
        <taxon>Methanomicrobia</taxon>
        <taxon>Methanosarcinales</taxon>
        <taxon>Methanosarcinaceae</taxon>
        <taxon>Methanohalobium</taxon>
    </lineage>
</organism>
<protein>
    <recommendedName>
        <fullName evidence="3">TsaA-like domain-containing protein</fullName>
    </recommendedName>
</protein>
<sequence>MKYEPIGVIHTDLKERERSPIQPAGAKGIKGYIEIYPEYEKGLEDLEGFSHIYLIYHFHLSNDYSLSVKPFMDSKKHGLFATRAPKRPNPIGISVVRVVDVDENIVHIKDVDIVDGTPLLDIKPYVPDMIVDDKKDIKIGWLENNIHKVKTKKSDSRFTE</sequence>
<gene>
    <name evidence="4" type="ordered locus">Metev_0117</name>
</gene>
<dbReference type="InterPro" id="IPR036413">
    <property type="entry name" value="YaeB-like_sf"/>
</dbReference>
<dbReference type="KEGG" id="mev:Metev_0117"/>
<dbReference type="Proteomes" id="UP000000391">
    <property type="component" value="Chromosome"/>
</dbReference>
<evidence type="ECO:0000256" key="2">
    <source>
        <dbReference type="ARBA" id="ARBA00033753"/>
    </source>
</evidence>
<evidence type="ECO:0000256" key="1">
    <source>
        <dbReference type="ARBA" id="ARBA00022691"/>
    </source>
</evidence>
<dbReference type="HOGENOM" id="CLU_013458_2_0_2"/>
<name>D7E626_METEZ</name>
<dbReference type="NCBIfam" id="TIGR00104">
    <property type="entry name" value="tRNA_TsaA"/>
    <property type="match status" value="1"/>
</dbReference>
<dbReference type="PANTHER" id="PTHR12818:SF0">
    <property type="entry name" value="TRNA (ADENINE(37)-N6)-METHYLTRANSFERASE"/>
    <property type="match status" value="1"/>
</dbReference>
<comment type="similarity">
    <text evidence="2">Belongs to the tRNA methyltransferase O family.</text>
</comment>
<dbReference type="STRING" id="644295.Metev_0117"/>
<dbReference type="PROSITE" id="PS51668">
    <property type="entry name" value="TSAA_2"/>
    <property type="match status" value="1"/>
</dbReference>
<dbReference type="GeneID" id="9345728"/>
<reference evidence="4 5" key="1">
    <citation type="submission" date="2010-06" db="EMBL/GenBank/DDBJ databases">
        <title>Complete sequence chromosome of Methanohalobium evestigatum Z-7303.</title>
        <authorList>
            <consortium name="US DOE Joint Genome Institute"/>
            <person name="Lucas S."/>
            <person name="Copeland A."/>
            <person name="Lapidus A."/>
            <person name="Cheng J.-F."/>
            <person name="Bruce D."/>
            <person name="Goodwin L."/>
            <person name="Pitluck S."/>
            <person name="Saunders E."/>
            <person name="Detter J.C."/>
            <person name="Han C."/>
            <person name="Tapia R."/>
            <person name="Land M."/>
            <person name="Hauser L."/>
            <person name="Kyrpides N."/>
            <person name="Mikhailova N."/>
            <person name="Sieprawska-Lupa M."/>
            <person name="Whitman W.B."/>
            <person name="Anderson I."/>
            <person name="Woyke T."/>
        </authorList>
    </citation>
    <scope>NUCLEOTIDE SEQUENCE [LARGE SCALE GENOMIC DNA]</scope>
    <source>
        <strain evidence="5">ATCC BAA-1072 / DSM 3721 / NBRC 107634 / OCM 161 / Z-7303</strain>
    </source>
</reference>
<proteinExistence type="inferred from homology"/>
<dbReference type="InterPro" id="IPR040372">
    <property type="entry name" value="YaeB-like"/>
</dbReference>
<dbReference type="RefSeq" id="WP_013193616.1">
    <property type="nucleotide sequence ID" value="NC_014253.1"/>
</dbReference>